<reference evidence="2" key="1">
    <citation type="submission" date="2020-03" db="EMBL/GenBank/DDBJ databases">
        <title>Hybrid Assembly of Korean Phytophthora infestans isolates.</title>
        <authorList>
            <person name="Prokchorchik M."/>
            <person name="Lee Y."/>
            <person name="Seo J."/>
            <person name="Cho J.-H."/>
            <person name="Park Y.-E."/>
            <person name="Jang D.-C."/>
            <person name="Im J.-S."/>
            <person name="Choi J.-G."/>
            <person name="Park H.-J."/>
            <person name="Lee G.-B."/>
            <person name="Lee Y.-G."/>
            <person name="Hong S.-Y."/>
            <person name="Cho K."/>
            <person name="Sohn K.H."/>
        </authorList>
    </citation>
    <scope>NUCLEOTIDE SEQUENCE</scope>
    <source>
        <strain evidence="2">KR_2_A2</strain>
    </source>
</reference>
<dbReference type="CDD" id="cd05289">
    <property type="entry name" value="MDR_like_2"/>
    <property type="match status" value="1"/>
</dbReference>
<name>A0A8S9U3Y9_PHYIN</name>
<feature type="domain" description="Enoyl reductase (ER)" evidence="1">
    <location>
        <begin position="16"/>
        <end position="242"/>
    </location>
</feature>
<evidence type="ECO:0000313" key="3">
    <source>
        <dbReference type="Proteomes" id="UP000704712"/>
    </source>
</evidence>
<comment type="caution">
    <text evidence="2">The sequence shown here is derived from an EMBL/GenBank/DDBJ whole genome shotgun (WGS) entry which is preliminary data.</text>
</comment>
<proteinExistence type="predicted"/>
<dbReference type="InterPro" id="IPR050700">
    <property type="entry name" value="YIM1/Zinc_Alcohol_DH_Fams"/>
</dbReference>
<dbReference type="InterPro" id="IPR020843">
    <property type="entry name" value="ER"/>
</dbReference>
<dbReference type="InterPro" id="IPR011032">
    <property type="entry name" value="GroES-like_sf"/>
</dbReference>
<dbReference type="SUPFAM" id="SSF50129">
    <property type="entry name" value="GroES-like"/>
    <property type="match status" value="1"/>
</dbReference>
<dbReference type="Gene3D" id="3.90.180.10">
    <property type="entry name" value="Medium-chain alcohol dehydrogenases, catalytic domain"/>
    <property type="match status" value="2"/>
</dbReference>
<evidence type="ECO:0000259" key="1">
    <source>
        <dbReference type="SMART" id="SM00829"/>
    </source>
</evidence>
<dbReference type="PANTHER" id="PTHR11695">
    <property type="entry name" value="ALCOHOL DEHYDROGENASE RELATED"/>
    <property type="match status" value="1"/>
</dbReference>
<dbReference type="Pfam" id="PF08240">
    <property type="entry name" value="ADH_N"/>
    <property type="match status" value="1"/>
</dbReference>
<sequence length="271" mass="29922">MAFPQTFRAYQYENYGPLDRELKLQSNVPQKKLGAEQVRIRVHSASVNPIDYMLLEAVGQLFLGKTPSATEPFGIGFDAAGEIVEVGKDVKRLKVGDEVYAMTPFSAFGTLGEFSVVDEQFVATKPRNLSFDEAASAPLVALTAYQGMFEHAKLQKGETVLILGEFVKSLGAHQAIDYQKEKWLDEVEAHSVDAFYNCGVENAAWNEGAQVMLKQNTITILPMAQPIKEAEFGAHLIGEVHVHPSAGNLASITKYIEAKEVKPVIDTESWW</sequence>
<dbReference type="AlphaFoldDB" id="A0A8S9U3Y9"/>
<dbReference type="Gene3D" id="3.40.50.720">
    <property type="entry name" value="NAD(P)-binding Rossmann-like Domain"/>
    <property type="match status" value="2"/>
</dbReference>
<dbReference type="SMART" id="SM00829">
    <property type="entry name" value="PKS_ER"/>
    <property type="match status" value="1"/>
</dbReference>
<organism evidence="2 3">
    <name type="scientific">Phytophthora infestans</name>
    <name type="common">Potato late blight agent</name>
    <name type="synonym">Botrytis infestans</name>
    <dbReference type="NCBI Taxonomy" id="4787"/>
    <lineage>
        <taxon>Eukaryota</taxon>
        <taxon>Sar</taxon>
        <taxon>Stramenopiles</taxon>
        <taxon>Oomycota</taxon>
        <taxon>Peronosporomycetes</taxon>
        <taxon>Peronosporales</taxon>
        <taxon>Peronosporaceae</taxon>
        <taxon>Phytophthora</taxon>
    </lineage>
</organism>
<dbReference type="InterPro" id="IPR036291">
    <property type="entry name" value="NAD(P)-bd_dom_sf"/>
</dbReference>
<dbReference type="GO" id="GO:0016491">
    <property type="term" value="F:oxidoreductase activity"/>
    <property type="evidence" value="ECO:0007669"/>
    <property type="project" value="InterPro"/>
</dbReference>
<dbReference type="PANTHER" id="PTHR11695:SF294">
    <property type="entry name" value="RETICULON-4-INTERACTING PROTEIN 1, MITOCHONDRIAL"/>
    <property type="match status" value="1"/>
</dbReference>
<gene>
    <name evidence="2" type="ORF">GN958_ATG16769</name>
</gene>
<dbReference type="Proteomes" id="UP000704712">
    <property type="component" value="Unassembled WGS sequence"/>
</dbReference>
<accession>A0A8S9U3Y9</accession>
<evidence type="ECO:0000313" key="2">
    <source>
        <dbReference type="EMBL" id="KAF4134087.1"/>
    </source>
</evidence>
<dbReference type="EMBL" id="JAACNO010002339">
    <property type="protein sequence ID" value="KAF4134087.1"/>
    <property type="molecule type" value="Genomic_DNA"/>
</dbReference>
<dbReference type="SUPFAM" id="SSF51735">
    <property type="entry name" value="NAD(P)-binding Rossmann-fold domains"/>
    <property type="match status" value="1"/>
</dbReference>
<protein>
    <submittedName>
        <fullName evidence="2">Alcohol dehydrogenase GroES-like domain</fullName>
    </submittedName>
</protein>
<dbReference type="InterPro" id="IPR013154">
    <property type="entry name" value="ADH-like_N"/>
</dbReference>